<evidence type="ECO:0000313" key="3">
    <source>
        <dbReference type="Proteomes" id="UP000466187"/>
    </source>
</evidence>
<reference evidence="2 3" key="1">
    <citation type="journal article" date="2019" name="Emerg. Microbes Infect.">
        <title>Comprehensive subspecies identification of 175 nontuberculous mycobacteria species based on 7547 genomic profiles.</title>
        <authorList>
            <person name="Matsumoto Y."/>
            <person name="Kinjo T."/>
            <person name="Motooka D."/>
            <person name="Nabeya D."/>
            <person name="Jung N."/>
            <person name="Uechi K."/>
            <person name="Horii T."/>
            <person name="Iida T."/>
            <person name="Fujita J."/>
            <person name="Nakamura S."/>
        </authorList>
    </citation>
    <scope>NUCLEOTIDE SEQUENCE [LARGE SCALE GENOMIC DNA]</scope>
    <source>
        <strain evidence="2 3">JCM 12688</strain>
    </source>
</reference>
<dbReference type="PANTHER" id="PTHR36932">
    <property type="entry name" value="CAPSULAR POLYSACCHARIDE BIOSYNTHESIS PROTEIN"/>
    <property type="match status" value="1"/>
</dbReference>
<dbReference type="Proteomes" id="UP000466187">
    <property type="component" value="Chromosome"/>
</dbReference>
<dbReference type="AlphaFoldDB" id="A0A7I7WTN9"/>
<sequence length="484" mass="53547">MMAKITVHRTIDAIPLHLSAGWQTYRAGRQGRADIARRQQQRLRDLVAYARTHSTYFAERYRDVPQALTDITQLPTLTKTDLMSRFDEWMTDPAVHRSEVEAFIADPTMIGHDYLGRYVVCTTSGSTGTPTILMHDHRALAVYNALGYVRSMPDALLRWDVLSALIRGHGRLAAVFVTDGHFLGNTMMARRIRAKPWRARMQKIFSALAPVKEIVAQLNAFQPVVLGGYPSALEALASEQCAGRLHISPVLVNAAGETLTQEARRRIASAFGCRVGNYYGTSEAVGLTFECPAQRLHVNSDWYILEPVDEHDRPVSPGQLSHGALVTNLANRVQPIIRYQIGDQIALSAETCSCGSPFPTIDVIGRTDDTLVFAIEGREPVRVLPLAIATVAEETTGVAACQIIQRGPSRLRVRFCASAAEEEPTVWDVLRRHLGDYLAAQGAIGVSIERDDMPPQLHPRSGKFRQVYADFRPSDRGAGDVRTV</sequence>
<evidence type="ECO:0000313" key="2">
    <source>
        <dbReference type="EMBL" id="BBZ20412.1"/>
    </source>
</evidence>
<dbReference type="PANTHER" id="PTHR36932:SF1">
    <property type="entry name" value="CAPSULAR POLYSACCHARIDE BIOSYNTHESIS PROTEIN"/>
    <property type="match status" value="1"/>
</dbReference>
<dbReference type="InterPro" id="IPR053158">
    <property type="entry name" value="CapK_Type1_Caps_Biosynth"/>
</dbReference>
<organism evidence="2 3">
    <name type="scientific">Mycolicibacterium gadium</name>
    <name type="common">Mycobacterium gadium</name>
    <dbReference type="NCBI Taxonomy" id="1794"/>
    <lineage>
        <taxon>Bacteria</taxon>
        <taxon>Bacillati</taxon>
        <taxon>Actinomycetota</taxon>
        <taxon>Actinomycetes</taxon>
        <taxon>Mycobacteriales</taxon>
        <taxon>Mycobacteriaceae</taxon>
        <taxon>Mycolicibacterium</taxon>
    </lineage>
</organism>
<accession>A0A7I7WTN9</accession>
<dbReference type="Pfam" id="PF00501">
    <property type="entry name" value="AMP-binding"/>
    <property type="match status" value="1"/>
</dbReference>
<dbReference type="KEGG" id="mgad:MGAD_47470"/>
<dbReference type="Gene3D" id="3.40.50.12780">
    <property type="entry name" value="N-terminal domain of ligase-like"/>
    <property type="match status" value="1"/>
</dbReference>
<dbReference type="EMBL" id="AP022608">
    <property type="protein sequence ID" value="BBZ20412.1"/>
    <property type="molecule type" value="Genomic_DNA"/>
</dbReference>
<name>A0A7I7WTN9_MYCGU</name>
<dbReference type="InterPro" id="IPR000873">
    <property type="entry name" value="AMP-dep_synth/lig_dom"/>
</dbReference>
<dbReference type="InterPro" id="IPR042099">
    <property type="entry name" value="ANL_N_sf"/>
</dbReference>
<proteinExistence type="predicted"/>
<evidence type="ECO:0000259" key="1">
    <source>
        <dbReference type="Pfam" id="PF00501"/>
    </source>
</evidence>
<protein>
    <recommendedName>
        <fullName evidence="1">AMP-dependent synthetase/ligase domain-containing protein</fullName>
    </recommendedName>
</protein>
<dbReference type="SUPFAM" id="SSF56801">
    <property type="entry name" value="Acetyl-CoA synthetase-like"/>
    <property type="match status" value="1"/>
</dbReference>
<feature type="domain" description="AMP-dependent synthetase/ligase" evidence="1">
    <location>
        <begin position="118"/>
        <end position="290"/>
    </location>
</feature>
<gene>
    <name evidence="2" type="ORF">MGAD_47470</name>
</gene>